<feature type="compositionally biased region" description="Low complexity" evidence="1">
    <location>
        <begin position="334"/>
        <end position="349"/>
    </location>
</feature>
<protein>
    <recommendedName>
        <fullName evidence="4">Glycine rich protein</fullName>
    </recommendedName>
</protein>
<accession>K8XI94</accession>
<dbReference type="AlphaFoldDB" id="K8XI94"/>
<feature type="region of interest" description="Disordered" evidence="1">
    <location>
        <begin position="217"/>
        <end position="265"/>
    </location>
</feature>
<feature type="compositionally biased region" description="Gly residues" evidence="1">
    <location>
        <begin position="316"/>
        <end position="333"/>
    </location>
</feature>
<dbReference type="Proteomes" id="UP000005951">
    <property type="component" value="Unassembled WGS sequence"/>
</dbReference>
<evidence type="ECO:0000313" key="3">
    <source>
        <dbReference type="Proteomes" id="UP000005951"/>
    </source>
</evidence>
<sequence length="360" mass="33554">MCAVTVEWEPVTGPVRDREGERMGSVSKLRRLGMAAAVGSAAGGLVVFPGSGPAAAELPSQCVQSQKTVTCTYTDNTGEVSPAGGIHGVPLRVPDGVWKVHIEAVGGRGGESCCSTVAPGGRGAVAGGDAWLVPGSTVYVRVGENGHGGGSDALTQVEGGGGSGGTTDWRRNTTPPNVNGGDGGGLSAVVLDTGRSSMLVPHRIELPLVIAAGGGGGASTASGMVSPGGDAGAPGGGARGGATPSGFGSFAEGGGQGVFGSDGSSPAGLAGGPGYGGSAGSSGATLPAAVGDGIGAGGGGGAGWYGGGGGAAGGRIGGTGEADEPPGGGGGGLSLVPSGGTIGLSSPDSVPTVVVTFELP</sequence>
<feature type="region of interest" description="Disordered" evidence="1">
    <location>
        <begin position="148"/>
        <end position="186"/>
    </location>
</feature>
<evidence type="ECO:0000256" key="1">
    <source>
        <dbReference type="SAM" id="MobiDB-lite"/>
    </source>
</evidence>
<feature type="region of interest" description="Disordered" evidence="1">
    <location>
        <begin position="316"/>
        <end position="349"/>
    </location>
</feature>
<comment type="caution">
    <text evidence="2">The sequence shown here is derived from an EMBL/GenBank/DDBJ whole genome shotgun (WGS) entry which is preliminary data.</text>
</comment>
<reference evidence="2 3" key="1">
    <citation type="journal article" date="2013" name="Genome Announc.">
        <title>Draft Genome Sequence of Rhodococcus opacus Strain M213 Shows a Diverse Catabolic Potential.</title>
        <authorList>
            <person name="Pathak A."/>
            <person name="Green S.J."/>
            <person name="Ogram A."/>
            <person name="Chauhan A."/>
        </authorList>
    </citation>
    <scope>NUCLEOTIDE SEQUENCE [LARGE SCALE GENOMIC DNA]</scope>
    <source>
        <strain evidence="2 3">M213</strain>
    </source>
</reference>
<gene>
    <name evidence="2" type="ORF">WSS_A18459</name>
</gene>
<organism evidence="2 3">
    <name type="scientific">Rhodococcus opacus M213</name>
    <dbReference type="NCBI Taxonomy" id="1129896"/>
    <lineage>
        <taxon>Bacteria</taxon>
        <taxon>Bacillati</taxon>
        <taxon>Actinomycetota</taxon>
        <taxon>Actinomycetes</taxon>
        <taxon>Mycobacteriales</taxon>
        <taxon>Nocardiaceae</taxon>
        <taxon>Rhodococcus</taxon>
    </lineage>
</organism>
<name>K8XI94_RHOOP</name>
<dbReference type="EMBL" id="AJYC02000061">
    <property type="protein sequence ID" value="EKT81114.1"/>
    <property type="molecule type" value="Genomic_DNA"/>
</dbReference>
<evidence type="ECO:0008006" key="4">
    <source>
        <dbReference type="Google" id="ProtNLM"/>
    </source>
</evidence>
<proteinExistence type="predicted"/>
<evidence type="ECO:0000313" key="2">
    <source>
        <dbReference type="EMBL" id="EKT81114.1"/>
    </source>
</evidence>
<feature type="compositionally biased region" description="Low complexity" evidence="1">
    <location>
        <begin position="241"/>
        <end position="250"/>
    </location>
</feature>
<feature type="compositionally biased region" description="Gly residues" evidence="1">
    <location>
        <begin position="251"/>
        <end position="260"/>
    </location>
</feature>
<feature type="compositionally biased region" description="Gly residues" evidence="1">
    <location>
        <begin position="229"/>
        <end position="240"/>
    </location>
</feature>